<name>A0A8J5JR63_HOMAM</name>
<sequence>MWVGARLWSVGVVWACVGVRAVLGACTMAEFPCRSKQCVSLDRYCDGQKDCEDNSDEPSGCSPCNRTYYGRVGATYTLQIPRPHRGTLPHFCQLTFIASGDVYGDLVQLSIEKFNLGRFVSHTTSGCPDGYMQIEELSRPLNAGYWCGTSWGHNVFYSETSSITVMLRVYNLSDDDGRPNPGAFSPQDTVMLSMSFKFLRRERAILRYGAPYSPSYRGEDVSNTFCDKEFENCDKKNCKVQSPNFPGMYPRNLTCYYHIRQTRVPDGKVALIRVRQRNPHLIYIKDRNAPHLSRDRKLQVGSDCHVLYDYLVAYDGNSTGAPVLATVCKGGAPLTGITSSGPSLLLLFHASPFDFPFQDSPRRRTFGFELDVEVEFVDRESTAYIREGSTCDYMVSSRGQRSGYVQSPVHSLLPNTTCTWRLLAGSTEVVWLYFLHYRHILHPEMPTPSKCTNTLTITDGDTSTAPSESNLIVVDTIANNTMNATEENVTATTEIGQFCRPNRLPRVCSGVHAPGPHAAPCLPGESYISNSPALTLSLRYAAGTAPAHVEFLARYEFVDKRQWGFPTPGGGPCDRTFTMQPDRLFASPRDVFLFGRGGGRKLRCVYTFVAEPDERIVLRIIRSRMGSSCGTLFKHSSRRYECSHDGAEDKPAIWMREEPWEGVPLMRACLCNISHEQPFVLISYTNEIQIIFSIPVMTPSSDYNDYFLEGEYSMVDASKGFTNKECEQKTRHLEGRHGNFTVGVTHENHCSALPRLVTAADGSFLFLRVRGFSASETNCDGSSRINVYAVGGLAPLASICPDQHKDYAHVFSSGWHGPNQTMMDELAATDLWNTSGNMNIGQSNYYYHQQQLEYQKRGRHRQRKQQQESRDLVVEYVGNSTGRVMITWIGVWRPMQTAPLSPVGVDLCPHRCPEIQACLPADLWCDGNIHCPSGLDEGAGACGLLAALPWVYLAAAIVLFISLVALLVAVVMHRRRVQAQKDAESVVTNNSHGLKSTTQDFLIPPDKDSW</sequence>
<dbReference type="Pfam" id="PF00057">
    <property type="entry name" value="Ldl_recept_a"/>
    <property type="match status" value="1"/>
</dbReference>
<dbReference type="InterPro" id="IPR056707">
    <property type="entry name" value="DUF7805"/>
</dbReference>
<protein>
    <submittedName>
        <fullName evidence="6">Putative Low-density lipoprotein receptor domain class A-containing protein 3</fullName>
    </submittedName>
</protein>
<keyword evidence="6" id="KW-0449">Lipoprotein</keyword>
<dbReference type="PROSITE" id="PS01209">
    <property type="entry name" value="LDLRA_1"/>
    <property type="match status" value="1"/>
</dbReference>
<proteinExistence type="predicted"/>
<dbReference type="Pfam" id="PF25090">
    <property type="entry name" value="DUF7805"/>
    <property type="match status" value="1"/>
</dbReference>
<dbReference type="SMART" id="SM00192">
    <property type="entry name" value="LDLa"/>
    <property type="match status" value="2"/>
</dbReference>
<keyword evidence="3" id="KW-0472">Membrane</keyword>
<evidence type="ECO:0000313" key="7">
    <source>
        <dbReference type="Proteomes" id="UP000747542"/>
    </source>
</evidence>
<dbReference type="SMART" id="SM00042">
    <property type="entry name" value="CUB"/>
    <property type="match status" value="1"/>
</dbReference>
<dbReference type="PANTHER" id="PTHR47537">
    <property type="entry name" value="CUBILIN"/>
    <property type="match status" value="1"/>
</dbReference>
<accession>A0A8J5JR63</accession>
<gene>
    <name evidence="6" type="ORF">Hamer_G019346</name>
</gene>
<feature type="chain" id="PRO_5035272999" evidence="4">
    <location>
        <begin position="25"/>
        <end position="1010"/>
    </location>
</feature>
<dbReference type="Proteomes" id="UP000747542">
    <property type="component" value="Unassembled WGS sequence"/>
</dbReference>
<dbReference type="AlphaFoldDB" id="A0A8J5JR63"/>
<dbReference type="InterPro" id="IPR002172">
    <property type="entry name" value="LDrepeatLR_classA_rpt"/>
</dbReference>
<feature type="signal peptide" evidence="4">
    <location>
        <begin position="1"/>
        <end position="24"/>
    </location>
</feature>
<dbReference type="EMBL" id="JAHLQT010027477">
    <property type="protein sequence ID" value="KAG7162631.1"/>
    <property type="molecule type" value="Genomic_DNA"/>
</dbReference>
<evidence type="ECO:0000259" key="5">
    <source>
        <dbReference type="PROSITE" id="PS01180"/>
    </source>
</evidence>
<keyword evidence="3" id="KW-1133">Transmembrane helix</keyword>
<dbReference type="InterPro" id="IPR000859">
    <property type="entry name" value="CUB_dom"/>
</dbReference>
<comment type="caution">
    <text evidence="6">The sequence shown here is derived from an EMBL/GenBank/DDBJ whole genome shotgun (WGS) entry which is preliminary data.</text>
</comment>
<feature type="domain" description="CUB" evidence="5">
    <location>
        <begin position="226"/>
        <end position="375"/>
    </location>
</feature>
<evidence type="ECO:0000256" key="2">
    <source>
        <dbReference type="PROSITE-ProRule" id="PRU00124"/>
    </source>
</evidence>
<feature type="disulfide bond" evidence="2">
    <location>
        <begin position="33"/>
        <end position="51"/>
    </location>
</feature>
<evidence type="ECO:0000256" key="1">
    <source>
        <dbReference type="ARBA" id="ARBA00023157"/>
    </source>
</evidence>
<dbReference type="PROSITE" id="PS50068">
    <property type="entry name" value="LDLRA_2"/>
    <property type="match status" value="1"/>
</dbReference>
<keyword evidence="4" id="KW-0732">Signal</keyword>
<comment type="caution">
    <text evidence="2">Lacks conserved residue(s) required for the propagation of feature annotation.</text>
</comment>
<dbReference type="InterPro" id="IPR053207">
    <property type="entry name" value="Non-NMDA_GluR_Accessory"/>
</dbReference>
<reference evidence="6" key="1">
    <citation type="journal article" date="2021" name="Sci. Adv.">
        <title>The American lobster genome reveals insights on longevity, neural, and immune adaptations.</title>
        <authorList>
            <person name="Polinski J.M."/>
            <person name="Zimin A.V."/>
            <person name="Clark K.F."/>
            <person name="Kohn A.B."/>
            <person name="Sadowski N."/>
            <person name="Timp W."/>
            <person name="Ptitsyn A."/>
            <person name="Khanna P."/>
            <person name="Romanova D.Y."/>
            <person name="Williams P."/>
            <person name="Greenwood S.J."/>
            <person name="Moroz L.L."/>
            <person name="Walt D.R."/>
            <person name="Bodnar A.G."/>
        </authorList>
    </citation>
    <scope>NUCLEOTIDE SEQUENCE</scope>
    <source>
        <strain evidence="6">GMGI-L3</strain>
    </source>
</reference>
<organism evidence="6 7">
    <name type="scientific">Homarus americanus</name>
    <name type="common">American lobster</name>
    <dbReference type="NCBI Taxonomy" id="6706"/>
    <lineage>
        <taxon>Eukaryota</taxon>
        <taxon>Metazoa</taxon>
        <taxon>Ecdysozoa</taxon>
        <taxon>Arthropoda</taxon>
        <taxon>Crustacea</taxon>
        <taxon>Multicrustacea</taxon>
        <taxon>Malacostraca</taxon>
        <taxon>Eumalacostraca</taxon>
        <taxon>Eucarida</taxon>
        <taxon>Decapoda</taxon>
        <taxon>Pleocyemata</taxon>
        <taxon>Astacidea</taxon>
        <taxon>Nephropoidea</taxon>
        <taxon>Nephropidae</taxon>
        <taxon>Homarus</taxon>
    </lineage>
</organism>
<evidence type="ECO:0000256" key="4">
    <source>
        <dbReference type="SAM" id="SignalP"/>
    </source>
</evidence>
<keyword evidence="7" id="KW-1185">Reference proteome</keyword>
<dbReference type="OrthoDB" id="10037824at2759"/>
<keyword evidence="1 2" id="KW-1015">Disulfide bond</keyword>
<dbReference type="PANTHER" id="PTHR47537:SF3">
    <property type="entry name" value="CUB DOMAIN-CONTAINING PROTEIN"/>
    <property type="match status" value="1"/>
</dbReference>
<keyword evidence="3" id="KW-0812">Transmembrane</keyword>
<dbReference type="CDD" id="cd00041">
    <property type="entry name" value="CUB"/>
    <property type="match status" value="1"/>
</dbReference>
<feature type="transmembrane region" description="Helical" evidence="3">
    <location>
        <begin position="950"/>
        <end position="971"/>
    </location>
</feature>
<keyword evidence="6" id="KW-0675">Receptor</keyword>
<dbReference type="PROSITE" id="PS01180">
    <property type="entry name" value="CUB"/>
    <property type="match status" value="1"/>
</dbReference>
<dbReference type="InterPro" id="IPR023415">
    <property type="entry name" value="LDLR_class-A_CS"/>
</dbReference>
<dbReference type="GO" id="GO:0005886">
    <property type="term" value="C:plasma membrane"/>
    <property type="evidence" value="ECO:0007669"/>
    <property type="project" value="TreeGrafter"/>
</dbReference>
<feature type="disulfide bond" evidence="2">
    <location>
        <begin position="26"/>
        <end position="38"/>
    </location>
</feature>
<evidence type="ECO:0000313" key="6">
    <source>
        <dbReference type="EMBL" id="KAG7162631.1"/>
    </source>
</evidence>
<evidence type="ECO:0000256" key="3">
    <source>
        <dbReference type="SAM" id="Phobius"/>
    </source>
</evidence>
<dbReference type="CDD" id="cd00112">
    <property type="entry name" value="LDLa"/>
    <property type="match status" value="1"/>
</dbReference>